<evidence type="ECO:0000256" key="3">
    <source>
        <dbReference type="SAM" id="MobiDB-lite"/>
    </source>
</evidence>
<dbReference type="PROSITE" id="PS51462">
    <property type="entry name" value="NUDIX"/>
    <property type="match status" value="1"/>
</dbReference>
<dbReference type="Proteomes" id="UP001178507">
    <property type="component" value="Unassembled WGS sequence"/>
</dbReference>
<evidence type="ECO:0000313" key="6">
    <source>
        <dbReference type="Proteomes" id="UP001178507"/>
    </source>
</evidence>
<dbReference type="InterPro" id="IPR000086">
    <property type="entry name" value="NUDIX_hydrolase_dom"/>
</dbReference>
<dbReference type="InterPro" id="IPR015797">
    <property type="entry name" value="NUDIX_hydrolase-like_dom_sf"/>
</dbReference>
<comment type="similarity">
    <text evidence="2">Belongs to the Nudix hydrolase family.</text>
</comment>
<dbReference type="PANTHER" id="PTHR23114">
    <property type="entry name" value="M7GPPPN-MRNA HYDROLASE"/>
    <property type="match status" value="1"/>
</dbReference>
<dbReference type="GO" id="GO:0000290">
    <property type="term" value="P:deadenylation-dependent decapping of nuclear-transcribed mRNA"/>
    <property type="evidence" value="ECO:0007669"/>
    <property type="project" value="TreeGrafter"/>
</dbReference>
<feature type="domain" description="Nudix hydrolase" evidence="4">
    <location>
        <begin position="20"/>
        <end position="150"/>
    </location>
</feature>
<feature type="region of interest" description="Disordered" evidence="3">
    <location>
        <begin position="191"/>
        <end position="211"/>
    </location>
</feature>
<gene>
    <name evidence="5" type="ORF">EVOR1521_LOCUS5395</name>
</gene>
<dbReference type="Pfam" id="PF00293">
    <property type="entry name" value="NUDIX"/>
    <property type="match status" value="1"/>
</dbReference>
<dbReference type="PRINTS" id="PR00502">
    <property type="entry name" value="NUDIXFAMILY"/>
</dbReference>
<dbReference type="InterPro" id="IPR020476">
    <property type="entry name" value="Nudix_hydrolase"/>
</dbReference>
<evidence type="ECO:0000313" key="5">
    <source>
        <dbReference type="EMBL" id="CAJ1376301.1"/>
    </source>
</evidence>
<keyword evidence="6" id="KW-1185">Reference proteome</keyword>
<sequence length="211" mass="23877">MPWPSERVTFGQAGGLKGQKGPLSLPGMPQWPGQERLLMVQSFHRVWCFPAGKLEEGEEEVDCAVREVQEEIGIDIADRINERQFVKSIITDKQQRAIPVKLFIITGIPEKSSFKPRVKQEIEKIAWIRVSKLPGWGSEATNLRFLQMGSLVPELKRWLSRGPEEVEADAPLAWLHLGRALDAFDREWSGEKRQAERGAEVPNGCDKQNPV</sequence>
<dbReference type="PANTHER" id="PTHR23114:SF17">
    <property type="entry name" value="M7GPPPN-MRNA HYDROLASE"/>
    <property type="match status" value="1"/>
</dbReference>
<comment type="caution">
    <text evidence="5">The sequence shown here is derived from an EMBL/GenBank/DDBJ whole genome shotgun (WGS) entry which is preliminary data.</text>
</comment>
<dbReference type="InterPro" id="IPR020084">
    <property type="entry name" value="NUDIX_hydrolase_CS"/>
</dbReference>
<organism evidence="5 6">
    <name type="scientific">Effrenium voratum</name>
    <dbReference type="NCBI Taxonomy" id="2562239"/>
    <lineage>
        <taxon>Eukaryota</taxon>
        <taxon>Sar</taxon>
        <taxon>Alveolata</taxon>
        <taxon>Dinophyceae</taxon>
        <taxon>Suessiales</taxon>
        <taxon>Symbiodiniaceae</taxon>
        <taxon>Effrenium</taxon>
    </lineage>
</organism>
<name>A0AA36HVV4_9DINO</name>
<protein>
    <recommendedName>
        <fullName evidence="4">Nudix hydrolase domain-containing protein</fullName>
    </recommendedName>
</protein>
<evidence type="ECO:0000256" key="1">
    <source>
        <dbReference type="ARBA" id="ARBA00022801"/>
    </source>
</evidence>
<dbReference type="GO" id="GO:0016787">
    <property type="term" value="F:hydrolase activity"/>
    <property type="evidence" value="ECO:0007669"/>
    <property type="project" value="UniProtKB-KW"/>
</dbReference>
<dbReference type="AlphaFoldDB" id="A0AA36HVV4"/>
<accession>A0AA36HVV4</accession>
<dbReference type="EMBL" id="CAUJNA010000380">
    <property type="protein sequence ID" value="CAJ1376301.1"/>
    <property type="molecule type" value="Genomic_DNA"/>
</dbReference>
<dbReference type="GO" id="GO:0005737">
    <property type="term" value="C:cytoplasm"/>
    <property type="evidence" value="ECO:0007669"/>
    <property type="project" value="TreeGrafter"/>
</dbReference>
<dbReference type="PROSITE" id="PS00893">
    <property type="entry name" value="NUDIX_BOX"/>
    <property type="match status" value="1"/>
</dbReference>
<proteinExistence type="inferred from homology"/>
<keyword evidence="1 2" id="KW-0378">Hydrolase</keyword>
<evidence type="ECO:0000259" key="4">
    <source>
        <dbReference type="PROSITE" id="PS51462"/>
    </source>
</evidence>
<reference evidence="5" key="1">
    <citation type="submission" date="2023-08" db="EMBL/GenBank/DDBJ databases">
        <authorList>
            <person name="Chen Y."/>
            <person name="Shah S."/>
            <person name="Dougan E. K."/>
            <person name="Thang M."/>
            <person name="Chan C."/>
        </authorList>
    </citation>
    <scope>NUCLEOTIDE SEQUENCE</scope>
</reference>
<dbReference type="SUPFAM" id="SSF55811">
    <property type="entry name" value="Nudix"/>
    <property type="match status" value="1"/>
</dbReference>
<evidence type="ECO:0000256" key="2">
    <source>
        <dbReference type="RuleBase" id="RU003476"/>
    </source>
</evidence>
<dbReference type="Gene3D" id="3.90.79.10">
    <property type="entry name" value="Nucleoside Triphosphate Pyrophosphohydrolase"/>
    <property type="match status" value="1"/>
</dbReference>